<accession>A0A1W0WMS8</accession>
<gene>
    <name evidence="3" type="ORF">BV898_09472</name>
</gene>
<reference evidence="4" key="1">
    <citation type="submission" date="2017-01" db="EMBL/GenBank/DDBJ databases">
        <title>Comparative genomics of anhydrobiosis in the tardigrade Hypsibius dujardini.</title>
        <authorList>
            <person name="Yoshida Y."/>
            <person name="Koutsovoulos G."/>
            <person name="Laetsch D."/>
            <person name="Stevens L."/>
            <person name="Kumar S."/>
            <person name="Horikawa D."/>
            <person name="Ishino K."/>
            <person name="Komine S."/>
            <person name="Tomita M."/>
            <person name="Blaxter M."/>
            <person name="Arakawa K."/>
        </authorList>
    </citation>
    <scope>NUCLEOTIDE SEQUENCE [LARGE SCALE GENOMIC DNA]</scope>
    <source>
        <strain evidence="4">Z151</strain>
    </source>
</reference>
<proteinExistence type="predicted"/>
<feature type="chain" id="PRO_5010747217" evidence="2">
    <location>
        <begin position="24"/>
        <end position="174"/>
    </location>
</feature>
<sequence length="174" mass="19205">MLLINLPVCAVLFTVCVSSRVGATQSDPRQYMHRGPPGKPYLVPAEQQPASTPPPSATVPQKSFLVMPFGYRPNGGVKELLRPRSNWFFPTNPYDDEGAVDVDGNSVEMDIEGSPSLAREEIDPSRFESFKRMGGTGSPMSRSWIHGKPGKSNTRLKESSPVNRLNYSFFKLMG</sequence>
<feature type="region of interest" description="Disordered" evidence="1">
    <location>
        <begin position="24"/>
        <end position="59"/>
    </location>
</feature>
<name>A0A1W0WMS8_HYPEX</name>
<evidence type="ECO:0000313" key="4">
    <source>
        <dbReference type="Proteomes" id="UP000192578"/>
    </source>
</evidence>
<protein>
    <submittedName>
        <fullName evidence="3">Uncharacterized protein</fullName>
    </submittedName>
</protein>
<keyword evidence="2" id="KW-0732">Signal</keyword>
<evidence type="ECO:0000256" key="2">
    <source>
        <dbReference type="SAM" id="SignalP"/>
    </source>
</evidence>
<dbReference type="AlphaFoldDB" id="A0A1W0WMS8"/>
<dbReference type="Proteomes" id="UP000192578">
    <property type="component" value="Unassembled WGS sequence"/>
</dbReference>
<comment type="caution">
    <text evidence="3">The sequence shown here is derived from an EMBL/GenBank/DDBJ whole genome shotgun (WGS) entry which is preliminary data.</text>
</comment>
<feature type="region of interest" description="Disordered" evidence="1">
    <location>
        <begin position="133"/>
        <end position="158"/>
    </location>
</feature>
<organism evidence="3 4">
    <name type="scientific">Hypsibius exemplaris</name>
    <name type="common">Freshwater tardigrade</name>
    <dbReference type="NCBI Taxonomy" id="2072580"/>
    <lineage>
        <taxon>Eukaryota</taxon>
        <taxon>Metazoa</taxon>
        <taxon>Ecdysozoa</taxon>
        <taxon>Tardigrada</taxon>
        <taxon>Eutardigrada</taxon>
        <taxon>Parachela</taxon>
        <taxon>Hypsibioidea</taxon>
        <taxon>Hypsibiidae</taxon>
        <taxon>Hypsibius</taxon>
    </lineage>
</organism>
<keyword evidence="4" id="KW-1185">Reference proteome</keyword>
<feature type="signal peptide" evidence="2">
    <location>
        <begin position="1"/>
        <end position="23"/>
    </location>
</feature>
<dbReference type="EMBL" id="MTYJ01000074">
    <property type="protein sequence ID" value="OQV16482.1"/>
    <property type="molecule type" value="Genomic_DNA"/>
</dbReference>
<evidence type="ECO:0000256" key="1">
    <source>
        <dbReference type="SAM" id="MobiDB-lite"/>
    </source>
</evidence>
<evidence type="ECO:0000313" key="3">
    <source>
        <dbReference type="EMBL" id="OQV16482.1"/>
    </source>
</evidence>